<organism evidence="1 2">
    <name type="scientific">Mycobacterium phage Che12</name>
    <dbReference type="NCBI Taxonomy" id="2911435"/>
    <lineage>
        <taxon>Viruses</taxon>
        <taxon>Duplodnaviria</taxon>
        <taxon>Heunggongvirae</taxon>
        <taxon>Uroviricota</taxon>
        <taxon>Caudoviricetes</taxon>
        <taxon>Fromanvirus</taxon>
        <taxon>Fromanvirus Che12</taxon>
    </lineage>
</organism>
<keyword evidence="2" id="KW-1185">Reference proteome</keyword>
<name>Q1A0C0_9CAUD</name>
<reference evidence="1 2" key="1">
    <citation type="journal article" date="2006" name="PLoS Genet.">
        <title>Exploring the mycobacteriophage metaproteome: phage genomics as an educational platform.</title>
        <authorList>
            <person name="Hatfull G.F."/>
            <person name="Pedulla M.L."/>
            <person name="Jacobs-Sera D."/>
            <person name="Cichon P.M."/>
            <person name="Foley A."/>
            <person name="Ford M.E."/>
            <person name="Gonda R.M."/>
            <person name="Houtz J.M."/>
            <person name="Hryckowian A.J."/>
            <person name="Kelchner V.A."/>
            <person name="Namburi S."/>
            <person name="Pajcini K.V."/>
            <person name="Popovich M.G."/>
            <person name="Schleicher D.T."/>
            <person name="Simanek B.Z."/>
            <person name="Smith A.L."/>
            <person name="Zdanowicz G.M."/>
            <person name="Kumar V."/>
            <person name="Peebles C.L."/>
            <person name="Jacobs W.R.Jr."/>
            <person name="Lawrence J.G."/>
            <person name="Hendrix R.W."/>
        </authorList>
    </citation>
    <scope>NUCLEOTIDE SEQUENCE [LARGE SCALE GENOMIC DNA]</scope>
</reference>
<proteinExistence type="predicted"/>
<dbReference type="KEGG" id="vg:4156900"/>
<protein>
    <submittedName>
        <fullName evidence="1">Uncharacterized protein</fullName>
    </submittedName>
</protein>
<evidence type="ECO:0000313" key="1">
    <source>
        <dbReference type="EMBL" id="ABE67416.1"/>
    </source>
</evidence>
<sequence length="273" mass="29406">MWGIDTLSGRFVSINLTSTEGVAMATERMLIWEGKSELDGSDIIVLATGVPKPSKHGNRAKSSANVKTGDMVQVYILRAYKAPLDVIREGLDESICGVCPHKSKASGGSGACYVNVGQGPRSTWAAHQRSGSASFRLEAFAGQRVRFGAYGDPAAVPFEVWERIASVAEGVTGYTHQWRTADPRFAQICMASADSVAERRQARHKGYRTFRVRTASEARLNGEVTCPASREAGYKTVCATCMACGGTDNGRKQDITIIAHGATAKRFIPLETI</sequence>
<evidence type="ECO:0000313" key="2">
    <source>
        <dbReference type="Proteomes" id="UP000002541"/>
    </source>
</evidence>
<dbReference type="OrthoDB" id="8827at10239"/>
<gene>
    <name evidence="1" type="primary">97</name>
    <name evidence="1" type="ORF">PBI_CHE12_97</name>
</gene>
<accession>Q1A0C0</accession>
<dbReference type="Proteomes" id="UP000002541">
    <property type="component" value="Segment"/>
</dbReference>
<dbReference type="EMBL" id="DQ398043">
    <property type="protein sequence ID" value="ABE67416.1"/>
    <property type="molecule type" value="Genomic_DNA"/>
</dbReference>
<dbReference type="RefSeq" id="YP_655676.1">
    <property type="nucleotide sequence ID" value="NC_008203.1"/>
</dbReference>